<dbReference type="CDD" id="cd08760">
    <property type="entry name" value="Cyt_b561_FRRS1_like"/>
    <property type="match status" value="1"/>
</dbReference>
<dbReference type="PROSITE" id="PS50836">
    <property type="entry name" value="DOMON"/>
    <property type="match status" value="1"/>
</dbReference>
<evidence type="ECO:0000259" key="13">
    <source>
        <dbReference type="PROSITE" id="PS50939"/>
    </source>
</evidence>
<feature type="transmembrane region" description="Helical" evidence="10">
    <location>
        <begin position="248"/>
        <end position="276"/>
    </location>
</feature>
<keyword evidence="3 10" id="KW-0812">Transmembrane</keyword>
<feature type="binding site" description="axial binding residue" evidence="9">
    <location>
        <position position="217"/>
    </location>
    <ligand>
        <name>heme b</name>
        <dbReference type="ChEBI" id="CHEBI:60344"/>
        <label>1</label>
    </ligand>
    <ligandPart>
        <name>Fe</name>
        <dbReference type="ChEBI" id="CHEBI:18248"/>
    </ligandPart>
</feature>
<feature type="transmembrane region" description="Helical" evidence="10">
    <location>
        <begin position="288"/>
        <end position="306"/>
    </location>
</feature>
<keyword evidence="4 11" id="KW-0732">Signal</keyword>
<evidence type="ECO:0000256" key="1">
    <source>
        <dbReference type="ARBA" id="ARBA00004370"/>
    </source>
</evidence>
<evidence type="ECO:0000313" key="15">
    <source>
        <dbReference type="Proteomes" id="UP000836841"/>
    </source>
</evidence>
<feature type="binding site" description="axial binding residue" evidence="9">
    <location>
        <position position="322"/>
    </location>
    <ligand>
        <name>heme b</name>
        <dbReference type="ChEBI" id="CHEBI:60344"/>
        <label>1</label>
    </ligand>
    <ligandPart>
        <name>Fe</name>
        <dbReference type="ChEBI" id="CHEBI:18248"/>
    </ligandPart>
</feature>
<feature type="transmembrane region" description="Helical" evidence="10">
    <location>
        <begin position="216"/>
        <end position="236"/>
    </location>
</feature>
<dbReference type="GO" id="GO:0016020">
    <property type="term" value="C:membrane"/>
    <property type="evidence" value="ECO:0007669"/>
    <property type="project" value="UniProtKB-SubCell"/>
</dbReference>
<feature type="transmembrane region" description="Helical" evidence="10">
    <location>
        <begin position="350"/>
        <end position="371"/>
    </location>
</feature>
<keyword evidence="5 8" id="KW-0249">Electron transport</keyword>
<evidence type="ECO:0000256" key="4">
    <source>
        <dbReference type="ARBA" id="ARBA00022729"/>
    </source>
</evidence>
<accession>A0AAU9RQB3</accession>
<keyword evidence="15" id="KW-1185">Reference proteome</keyword>
<protein>
    <recommendedName>
        <fullName evidence="8">Cytochrome b561 and DOMON domain-containing protein</fullName>
    </recommendedName>
</protein>
<dbReference type="Pfam" id="PF04526">
    <property type="entry name" value="DUF568"/>
    <property type="match status" value="1"/>
</dbReference>
<evidence type="ECO:0000256" key="11">
    <source>
        <dbReference type="SAM" id="SignalP"/>
    </source>
</evidence>
<dbReference type="PANTHER" id="PTHR23130:SF174">
    <property type="entry name" value="CYTOCHROME B561 AND DOMON DOMAIN-CONTAINING PROTEIN"/>
    <property type="match status" value="1"/>
</dbReference>
<feature type="domain" description="DOMON" evidence="12">
    <location>
        <begin position="54"/>
        <end position="169"/>
    </location>
</feature>
<evidence type="ECO:0000313" key="14">
    <source>
        <dbReference type="EMBL" id="CAH2044725.1"/>
    </source>
</evidence>
<comment type="cofactor">
    <cofactor evidence="8">
        <name>heme b</name>
        <dbReference type="ChEBI" id="CHEBI:60344"/>
    </cofactor>
    <text evidence="8">Binds 2 heme b groups non-covalently.</text>
</comment>
<keyword evidence="9" id="KW-0479">Metal-binding</keyword>
<proteinExistence type="predicted"/>
<evidence type="ECO:0000256" key="7">
    <source>
        <dbReference type="ARBA" id="ARBA00023136"/>
    </source>
</evidence>
<feature type="signal peptide" evidence="11">
    <location>
        <begin position="1"/>
        <end position="27"/>
    </location>
</feature>
<keyword evidence="6 10" id="KW-1133">Transmembrane helix</keyword>
<dbReference type="PANTHER" id="PTHR23130">
    <property type="entry name" value="CYTOCHROME B561 AND DOMON DOMAIN-CONTAINING PROTEIN"/>
    <property type="match status" value="1"/>
</dbReference>
<dbReference type="PROSITE" id="PS50939">
    <property type="entry name" value="CYTOCHROME_B561"/>
    <property type="match status" value="1"/>
</dbReference>
<evidence type="ECO:0000256" key="9">
    <source>
        <dbReference type="PIRSR" id="PIRSR037471-1"/>
    </source>
</evidence>
<dbReference type="InterPro" id="IPR045265">
    <property type="entry name" value="AIR12_DOMON"/>
</dbReference>
<gene>
    <name evidence="14" type="ORF">TAV2_LOCUS7696</name>
</gene>
<evidence type="ECO:0000256" key="10">
    <source>
        <dbReference type="SAM" id="Phobius"/>
    </source>
</evidence>
<feature type="binding site" description="axial binding residue" evidence="9">
    <location>
        <position position="253"/>
    </location>
    <ligand>
        <name>heme b</name>
        <dbReference type="ChEBI" id="CHEBI:60344"/>
        <label>1</label>
    </ligand>
    <ligandPart>
        <name>Fe</name>
        <dbReference type="ChEBI" id="CHEBI:18248"/>
    </ligandPart>
</feature>
<evidence type="ECO:0000256" key="8">
    <source>
        <dbReference type="PIRNR" id="PIRNR037471"/>
    </source>
</evidence>
<feature type="transmembrane region" description="Helical" evidence="10">
    <location>
        <begin position="318"/>
        <end position="338"/>
    </location>
</feature>
<dbReference type="Proteomes" id="UP000836841">
    <property type="component" value="Chromosome 2"/>
</dbReference>
<name>A0AAU9RQB3_THLAR</name>
<feature type="chain" id="PRO_5043572111" description="Cytochrome b561 and DOMON domain-containing protein" evidence="11">
    <location>
        <begin position="28"/>
        <end position="399"/>
    </location>
</feature>
<evidence type="ECO:0000256" key="2">
    <source>
        <dbReference type="ARBA" id="ARBA00022448"/>
    </source>
</evidence>
<comment type="subcellular location">
    <subcellularLocation>
        <location evidence="1">Membrane</location>
    </subcellularLocation>
</comment>
<dbReference type="AlphaFoldDB" id="A0AAU9RQB3"/>
<keyword evidence="9" id="KW-0408">Iron</keyword>
<evidence type="ECO:0000256" key="3">
    <source>
        <dbReference type="ARBA" id="ARBA00022692"/>
    </source>
</evidence>
<dbReference type="SMART" id="SM00665">
    <property type="entry name" value="B561"/>
    <property type="match status" value="1"/>
</dbReference>
<dbReference type="PIRSF" id="PIRSF037471">
    <property type="entry name" value="UCP037471"/>
    <property type="match status" value="1"/>
</dbReference>
<evidence type="ECO:0000256" key="5">
    <source>
        <dbReference type="ARBA" id="ARBA00022982"/>
    </source>
</evidence>
<dbReference type="Pfam" id="PF03188">
    <property type="entry name" value="Cytochrom_B561"/>
    <property type="match status" value="1"/>
</dbReference>
<keyword evidence="7 8" id="KW-0472">Membrane</keyword>
<keyword evidence="2 8" id="KW-0813">Transport</keyword>
<sequence>MSLSSRTVIVVLCFLLVLAPCFNSATSDEVRSRCDSHSFNNGKHFRSCIDLPVLDSFLHFSYVRETGVLEVAYRHANIESSSWIAWGINPTGKGMLGAQTLLAYRNSTSGAMRAYTSSIKGYSTKLQEGPLSFRVTQLSAEYLNKEMTIFATIVLPSNTTVVNHLWQDGPLKEGDRLGMHAMGGDHLKSMATLDLLSGQVTATKPANGNMLLVKRIHGVVNAVSWGIFMPIGALAARYIRTYQGLDPMWFYVHVFFQTTGYAAGLIGGLATAVYMAVQTGMRATPHTVIGMLLFCLGSLQIVGVFVRPGKEHKYRKYWNWYHHTMGYVVIVLSIYNIYKGLAILKPGSSWKIAYTSIIGFIGLFAVVMEIVQFDKRWDALCFKRSNKDLEADQTASIDV</sequence>
<feature type="domain" description="Cytochrome b561" evidence="13">
    <location>
        <begin position="176"/>
        <end position="377"/>
    </location>
</feature>
<dbReference type="EMBL" id="OU466858">
    <property type="protein sequence ID" value="CAH2044725.1"/>
    <property type="molecule type" value="Genomic_DNA"/>
</dbReference>
<dbReference type="Gene3D" id="1.20.120.1770">
    <property type="match status" value="1"/>
</dbReference>
<dbReference type="InterPro" id="IPR005018">
    <property type="entry name" value="DOMON_domain"/>
</dbReference>
<dbReference type="InterPro" id="IPR006593">
    <property type="entry name" value="Cyt_b561/ferric_Rdtase_TM"/>
</dbReference>
<reference evidence="14 15" key="1">
    <citation type="submission" date="2022-03" db="EMBL/GenBank/DDBJ databases">
        <authorList>
            <person name="Nunn A."/>
            <person name="Chopra R."/>
            <person name="Nunn A."/>
            <person name="Contreras Garrido A."/>
        </authorList>
    </citation>
    <scope>NUCLEOTIDE SEQUENCE [LARGE SCALE GENOMIC DNA]</scope>
</reference>
<feature type="binding site" description="axial binding residue" evidence="9">
    <location>
        <position position="286"/>
    </location>
    <ligand>
        <name>heme b</name>
        <dbReference type="ChEBI" id="CHEBI:60344"/>
        <label>1</label>
    </ligand>
    <ligandPart>
        <name>Fe</name>
        <dbReference type="ChEBI" id="CHEBI:18248"/>
    </ligandPart>
</feature>
<evidence type="ECO:0000259" key="12">
    <source>
        <dbReference type="PROSITE" id="PS50836"/>
    </source>
</evidence>
<organism evidence="14 15">
    <name type="scientific">Thlaspi arvense</name>
    <name type="common">Field penny-cress</name>
    <dbReference type="NCBI Taxonomy" id="13288"/>
    <lineage>
        <taxon>Eukaryota</taxon>
        <taxon>Viridiplantae</taxon>
        <taxon>Streptophyta</taxon>
        <taxon>Embryophyta</taxon>
        <taxon>Tracheophyta</taxon>
        <taxon>Spermatophyta</taxon>
        <taxon>Magnoliopsida</taxon>
        <taxon>eudicotyledons</taxon>
        <taxon>Gunneridae</taxon>
        <taxon>Pentapetalae</taxon>
        <taxon>rosids</taxon>
        <taxon>malvids</taxon>
        <taxon>Brassicales</taxon>
        <taxon>Brassicaceae</taxon>
        <taxon>Thlaspideae</taxon>
        <taxon>Thlaspi</taxon>
    </lineage>
</organism>
<evidence type="ECO:0000256" key="6">
    <source>
        <dbReference type="ARBA" id="ARBA00022989"/>
    </source>
</evidence>
<dbReference type="CDD" id="cd09629">
    <property type="entry name" value="DOMON_CIL1_like"/>
    <property type="match status" value="1"/>
</dbReference>
<dbReference type="InterPro" id="IPR017214">
    <property type="entry name" value="UCP037471"/>
</dbReference>
<dbReference type="GO" id="GO:0046872">
    <property type="term" value="F:metal ion binding"/>
    <property type="evidence" value="ECO:0007669"/>
    <property type="project" value="UniProtKB-KW"/>
</dbReference>